<evidence type="ECO:0000313" key="1">
    <source>
        <dbReference type="Proteomes" id="UP000046392"/>
    </source>
</evidence>
<reference evidence="2" key="1">
    <citation type="submission" date="2017-02" db="UniProtKB">
        <authorList>
            <consortium name="WormBaseParasite"/>
        </authorList>
    </citation>
    <scope>IDENTIFICATION</scope>
</reference>
<evidence type="ECO:0000313" key="2">
    <source>
        <dbReference type="WBParaSite" id="SPAL_0000564675.1"/>
    </source>
</evidence>
<organism evidence="1 2">
    <name type="scientific">Strongyloides papillosus</name>
    <name type="common">Intestinal threadworm</name>
    <dbReference type="NCBI Taxonomy" id="174720"/>
    <lineage>
        <taxon>Eukaryota</taxon>
        <taxon>Metazoa</taxon>
        <taxon>Ecdysozoa</taxon>
        <taxon>Nematoda</taxon>
        <taxon>Chromadorea</taxon>
        <taxon>Rhabditida</taxon>
        <taxon>Tylenchina</taxon>
        <taxon>Panagrolaimomorpha</taxon>
        <taxon>Strongyloidoidea</taxon>
        <taxon>Strongyloididae</taxon>
        <taxon>Strongyloides</taxon>
    </lineage>
</organism>
<protein>
    <submittedName>
        <fullName evidence="2">C2H2-type domain-containing protein</fullName>
    </submittedName>
</protein>
<accession>A0A0N5BI63</accession>
<keyword evidence="1" id="KW-1185">Reference proteome</keyword>
<dbReference type="AlphaFoldDB" id="A0A0N5BI63"/>
<dbReference type="WBParaSite" id="SPAL_0000564675.1">
    <property type="protein sequence ID" value="SPAL_0000564675.1"/>
    <property type="gene ID" value="SPAL_0000564675"/>
</dbReference>
<dbReference type="Proteomes" id="UP000046392">
    <property type="component" value="Unplaced"/>
</dbReference>
<name>A0A0N5BI63_STREA</name>
<proteinExistence type="predicted"/>
<sequence>MVSCPICYNKNNDHVQLTLDHLKQHKHEKFVPIKCPYPGCDTKRFTQLL</sequence>